<organism evidence="1 2">
    <name type="scientific">Candidatus Desantisbacteria bacterium CG2_30_40_21</name>
    <dbReference type="NCBI Taxonomy" id="1817895"/>
    <lineage>
        <taxon>Bacteria</taxon>
        <taxon>Candidatus Desantisiibacteriota</taxon>
    </lineage>
</organism>
<dbReference type="STRING" id="1817895.AUJ95_00205"/>
<proteinExistence type="predicted"/>
<evidence type="ECO:0000313" key="1">
    <source>
        <dbReference type="EMBL" id="OIP43666.1"/>
    </source>
</evidence>
<name>A0A1J5EFS8_9BACT</name>
<reference evidence="1 2" key="1">
    <citation type="journal article" date="2016" name="Environ. Microbiol.">
        <title>Genomic resolution of a cold subsurface aquifer community provides metabolic insights for novel microbes adapted to high CO concentrations.</title>
        <authorList>
            <person name="Probst A.J."/>
            <person name="Castelle C.J."/>
            <person name="Singh A."/>
            <person name="Brown C.T."/>
            <person name="Anantharaman K."/>
            <person name="Sharon I."/>
            <person name="Hug L.A."/>
            <person name="Burstein D."/>
            <person name="Emerson J.B."/>
            <person name="Thomas B.C."/>
            <person name="Banfield J.F."/>
        </authorList>
    </citation>
    <scope>NUCLEOTIDE SEQUENCE [LARGE SCALE GENOMIC DNA]</scope>
    <source>
        <strain evidence="1">CG2_30_40_21</strain>
    </source>
</reference>
<sequence>MSCKNPRINTVLEPPLYEWVKESATAQGISISLKLRDIIQQAYELSEDLYWARVGEDRLSKRNLYSYSCVGLINELFPTLSSTCVKRRYPSS</sequence>
<accession>A0A1J5EFS8</accession>
<dbReference type="EMBL" id="MNYI01000007">
    <property type="protein sequence ID" value="OIP43666.1"/>
    <property type="molecule type" value="Genomic_DNA"/>
</dbReference>
<dbReference type="Proteomes" id="UP000183085">
    <property type="component" value="Unassembled WGS sequence"/>
</dbReference>
<evidence type="ECO:0000313" key="2">
    <source>
        <dbReference type="Proteomes" id="UP000183085"/>
    </source>
</evidence>
<protein>
    <submittedName>
        <fullName evidence="1">Uncharacterized protein</fullName>
    </submittedName>
</protein>
<comment type="caution">
    <text evidence="1">The sequence shown here is derived from an EMBL/GenBank/DDBJ whole genome shotgun (WGS) entry which is preliminary data.</text>
</comment>
<gene>
    <name evidence="1" type="ORF">AUJ95_00205</name>
</gene>
<dbReference type="AlphaFoldDB" id="A0A1J5EFS8"/>